<comment type="similarity">
    <text evidence="1">Belongs to the PrpF family.</text>
</comment>
<dbReference type="Proteomes" id="UP001173801">
    <property type="component" value="Unassembled WGS sequence"/>
</dbReference>
<evidence type="ECO:0008006" key="5">
    <source>
        <dbReference type="Google" id="ProtNLM"/>
    </source>
</evidence>
<reference evidence="3" key="2">
    <citation type="journal article" date="2023" name="Microorganisms">
        <title>Isolation and Genomic Characteristics of Cat-Borne Campylobacter felis sp. nov. and Sheep-Borne Campylobacter ovis sp. nov.</title>
        <authorList>
            <person name="Wang H."/>
            <person name="Li Y."/>
            <person name="Gu Y."/>
            <person name="Zhou G."/>
            <person name="Chen X."/>
            <person name="Zhang X."/>
            <person name="Shao Z."/>
            <person name="Zhang J."/>
            <person name="Zhang M."/>
        </authorList>
    </citation>
    <scope>NUCLEOTIDE SEQUENCE</scope>
    <source>
        <strain evidence="3">PS10</strain>
    </source>
</reference>
<gene>
    <name evidence="3" type="ORF">NYG85_05170</name>
</gene>
<dbReference type="PANTHER" id="PTHR43709">
    <property type="entry name" value="ACONITATE ISOMERASE-RELATED"/>
    <property type="match status" value="1"/>
</dbReference>
<dbReference type="Pfam" id="PF04303">
    <property type="entry name" value="PrpF"/>
    <property type="match status" value="1"/>
</dbReference>
<protein>
    <recommendedName>
        <fullName evidence="5">4-oxalomesaconate tautomerase</fullName>
    </recommendedName>
</protein>
<dbReference type="Gene3D" id="3.10.310.10">
    <property type="entry name" value="Diaminopimelate Epimerase, Chain A, domain 1"/>
    <property type="match status" value="2"/>
</dbReference>
<proteinExistence type="inferred from homology"/>
<dbReference type="EMBL" id="JANURM010000004">
    <property type="protein sequence ID" value="MDL0088764.1"/>
    <property type="molecule type" value="Genomic_DNA"/>
</dbReference>
<keyword evidence="4" id="KW-1185">Reference proteome</keyword>
<evidence type="ECO:0000313" key="4">
    <source>
        <dbReference type="Proteomes" id="UP001173801"/>
    </source>
</evidence>
<keyword evidence="2" id="KW-0413">Isomerase</keyword>
<accession>A0ABT7HPK4</accession>
<evidence type="ECO:0000256" key="1">
    <source>
        <dbReference type="ARBA" id="ARBA00007673"/>
    </source>
</evidence>
<dbReference type="SUPFAM" id="SSF54506">
    <property type="entry name" value="Diaminopimelate epimerase-like"/>
    <property type="match status" value="2"/>
</dbReference>
<dbReference type="PANTHER" id="PTHR43709:SF3">
    <property type="entry name" value="ISOMERASE YBHH-RELATED"/>
    <property type="match status" value="1"/>
</dbReference>
<evidence type="ECO:0000256" key="2">
    <source>
        <dbReference type="ARBA" id="ARBA00023235"/>
    </source>
</evidence>
<dbReference type="RefSeq" id="WP_284937518.1">
    <property type="nucleotide sequence ID" value="NZ_JANURM010000004.1"/>
</dbReference>
<reference evidence="3" key="1">
    <citation type="submission" date="2022-08" db="EMBL/GenBank/DDBJ databases">
        <authorList>
            <person name="Wang H."/>
        </authorList>
    </citation>
    <scope>NUCLEOTIDE SEQUENCE</scope>
    <source>
        <strain evidence="3">PS10</strain>
    </source>
</reference>
<dbReference type="InterPro" id="IPR007400">
    <property type="entry name" value="PrpF-like"/>
</dbReference>
<evidence type="ECO:0000313" key="3">
    <source>
        <dbReference type="EMBL" id="MDL0088764.1"/>
    </source>
</evidence>
<sequence length="164" mass="16991">MDGLGGANLLTSKVAIISKSSKADCDVDYLFAQVVVRQNRVDTSPNCGNILSGVGVFAIKSGLVRADSPTTKVRVNMLNTGKICELIMQTPNAKLSFSGTAKIDGVSGTSAPIICNYEDTIGSSCGALFPTGNFKDEINGVSVTCIDNGMPVVLVRADEIGISG</sequence>
<organism evidence="3 4">
    <name type="scientific">Campylobacter gastrosuis</name>
    <dbReference type="NCBI Taxonomy" id="2974576"/>
    <lineage>
        <taxon>Bacteria</taxon>
        <taxon>Pseudomonadati</taxon>
        <taxon>Campylobacterota</taxon>
        <taxon>Epsilonproteobacteria</taxon>
        <taxon>Campylobacterales</taxon>
        <taxon>Campylobacteraceae</taxon>
        <taxon>Campylobacter</taxon>
    </lineage>
</organism>
<name>A0ABT7HPK4_9BACT</name>
<comment type="caution">
    <text evidence="3">The sequence shown here is derived from an EMBL/GenBank/DDBJ whole genome shotgun (WGS) entry which is preliminary data.</text>
</comment>